<gene>
    <name evidence="1" type="ordered locus">PAB2372</name>
</gene>
<organism evidence="1 3">
    <name type="scientific">Pyrococcus abyssi (strain GE5 / Orsay)</name>
    <dbReference type="NCBI Taxonomy" id="272844"/>
    <lineage>
        <taxon>Archaea</taxon>
        <taxon>Methanobacteriati</taxon>
        <taxon>Methanobacteriota</taxon>
        <taxon>Thermococci</taxon>
        <taxon>Thermococcales</taxon>
        <taxon>Thermococcaceae</taxon>
        <taxon>Pyrococcus</taxon>
    </lineage>
</organism>
<dbReference type="KEGG" id="pab:PAB2372"/>
<dbReference type="PIR" id="H75054">
    <property type="entry name" value="H75054"/>
</dbReference>
<reference evidence="2 4" key="5">
    <citation type="journal article" date="2012" name="Curr. Microbiol.">
        <title>Re-annotation of two hyperthermophilic archaea Pyrococcus abyssi GE5 and Pyrococcus furiosus DSM 3638.</title>
        <authorList>
            <person name="Gao J."/>
            <person name="Wang J."/>
        </authorList>
    </citation>
    <scope>GENOME REANNOTATION</scope>
    <source>
        <strain evidence="2">GE5</strain>
        <strain evidence="4">GE5 / Orsay</strain>
    </source>
</reference>
<reference evidence="1 3" key="4">
    <citation type="journal article" date="2003" name="Mol. Microbiol.">
        <title>An integrated analysis of the genome of the hyperthermophilic archaeon Pyrococcus abyssi.</title>
        <authorList>
            <person name="Cohen G."/>
            <person name="Barbe V."/>
            <person name="Flament D."/>
            <person name="Galperin M."/>
            <person name="Heilig R."/>
            <person name="Ripp R."/>
            <person name="Lecompte O."/>
            <person name="Prieur D."/>
            <person name="Poch O."/>
            <person name="Quellerou J."/>
            <person name="Thierry J.C."/>
            <person name="Van der Oost J."/>
            <person name="Weissenbach J."/>
            <person name="Zivanovic Y."/>
            <person name="Forterre P."/>
        </authorList>
    </citation>
    <scope>NUCLEOTIDE SEQUENCE [LARGE SCALE GENOMIC DNA]</scope>
    <source>
        <strain evidence="3">GE5 / Orsay</strain>
        <strain evidence="1">Orsay</strain>
    </source>
</reference>
<dbReference type="EMBL" id="HE613800">
    <property type="protein sequence ID" value="CCE70873.1"/>
    <property type="molecule type" value="Genomic_DNA"/>
</dbReference>
<dbReference type="Proteomes" id="UP000009139">
    <property type="component" value="Chromosome"/>
</dbReference>
<reference evidence="1" key="2">
    <citation type="journal article" date="2000" name="J. Mol. Biol.">
        <title>Archaeal homologs of eukaryotic methylation guide small nucleolar RNAs: lessons from the Pyrococcus genomes.</title>
        <authorList>
            <person name="Gaspin C."/>
            <person name="Cavaille J."/>
            <person name="Erauso G."/>
        </authorList>
    </citation>
    <scope>NUCLEOTIDE SEQUENCE</scope>
    <source>
        <strain evidence="1">Orsay</strain>
    </source>
</reference>
<evidence type="ECO:0000313" key="4">
    <source>
        <dbReference type="Proteomes" id="UP000009139"/>
    </source>
</evidence>
<evidence type="ECO:0000313" key="3">
    <source>
        <dbReference type="Proteomes" id="UP000000810"/>
    </source>
</evidence>
<reference evidence="1" key="1">
    <citation type="submission" date="1999-07" db="EMBL/GenBank/DDBJ databases">
        <authorList>
            <person name="Genoscope"/>
        </authorList>
    </citation>
    <scope>NUCLEOTIDE SEQUENCE</scope>
    <source>
        <strain evidence="1">Orsay</strain>
    </source>
</reference>
<evidence type="ECO:0000313" key="1">
    <source>
        <dbReference type="EMBL" id="CAB50333.1"/>
    </source>
</evidence>
<dbReference type="eggNOG" id="arCOG05845">
    <property type="taxonomic scope" value="Archaea"/>
</dbReference>
<dbReference type="EMBL" id="AJ248287">
    <property type="protein sequence ID" value="CAB50333.1"/>
    <property type="molecule type" value="Genomic_DNA"/>
</dbReference>
<dbReference type="RefSeq" id="WP_010868543.1">
    <property type="nucleotide sequence ID" value="NC_000868.1"/>
</dbReference>
<evidence type="ECO:0000313" key="2">
    <source>
        <dbReference type="EMBL" id="CCE70873.1"/>
    </source>
</evidence>
<accession>Q9UYS9</accession>
<name>Q9UYS9_PYRAB</name>
<dbReference type="HOGENOM" id="CLU_1582982_0_0_2"/>
<sequence length="157" mass="18378">MVSMDVKRELFKKILENIPRIREVISYGIPHLIGEITEDDVCLDVLTYEGREVEIVIKESSRTCFIIPIRGEEDLKAYRLFARIISHIQEDKRKLNPGMKIKGDILGTLKKFGHEILWMSDWQGSVELITICKGKRYRLLLRRDNIDEYTLTSILEL</sequence>
<proteinExistence type="predicted"/>
<dbReference type="AlphaFoldDB" id="Q9UYS9"/>
<dbReference type="PATRIC" id="fig|272844.11.peg.1518"/>
<keyword evidence="3" id="KW-1185">Reference proteome</keyword>
<dbReference type="OrthoDB" id="91903at2157"/>
<dbReference type="STRING" id="272844.PAB2372"/>
<reference evidence="1" key="3">
    <citation type="journal article" date="2001" name="Genome Res.">
        <title>Genome evolution at the genus level: comparison of three complete genomes of hyperthermophilic archaea.</title>
        <authorList>
            <person name="Lecompte O."/>
            <person name="Ripp R."/>
            <person name="Puzos-Barbe V."/>
            <person name="Duprat S."/>
            <person name="Heilig R."/>
            <person name="Dietrich J."/>
            <person name="Thierry J.C."/>
            <person name="Poch O."/>
        </authorList>
    </citation>
    <scope>NUCLEOTIDE SEQUENCE</scope>
    <source>
        <strain evidence="1">Orsay</strain>
    </source>
</reference>
<protein>
    <submittedName>
        <fullName evidence="1">Uncharacterized protein</fullName>
    </submittedName>
</protein>
<dbReference type="Proteomes" id="UP000000810">
    <property type="component" value="Chromosome"/>
</dbReference>